<feature type="transmembrane region" description="Helical" evidence="6">
    <location>
        <begin position="12"/>
        <end position="34"/>
    </location>
</feature>
<evidence type="ECO:0000256" key="4">
    <source>
        <dbReference type="ARBA" id="ARBA00022989"/>
    </source>
</evidence>
<evidence type="ECO:0000256" key="1">
    <source>
        <dbReference type="ARBA" id="ARBA00004651"/>
    </source>
</evidence>
<accession>A0AAU6WNT2</accession>
<dbReference type="PANTHER" id="PTHR30250">
    <property type="entry name" value="PST FAMILY PREDICTED COLANIC ACID TRANSPORTER"/>
    <property type="match status" value="1"/>
</dbReference>
<feature type="transmembrane region" description="Helical" evidence="6">
    <location>
        <begin position="89"/>
        <end position="114"/>
    </location>
</feature>
<comment type="subcellular location">
    <subcellularLocation>
        <location evidence="1">Cell membrane</location>
        <topology evidence="1">Multi-pass membrane protein</topology>
    </subcellularLocation>
</comment>
<feature type="transmembrane region" description="Helical" evidence="6">
    <location>
        <begin position="120"/>
        <end position="139"/>
    </location>
</feature>
<keyword evidence="8" id="KW-1185">Reference proteome</keyword>
<evidence type="ECO:0000313" key="7">
    <source>
        <dbReference type="EMBL" id="XAO74109.1"/>
    </source>
</evidence>
<evidence type="ECO:0000256" key="6">
    <source>
        <dbReference type="SAM" id="Phobius"/>
    </source>
</evidence>
<dbReference type="InterPro" id="IPR002797">
    <property type="entry name" value="Polysacc_synth"/>
</dbReference>
<dbReference type="AlphaFoldDB" id="A0AAU6WNT2"/>
<evidence type="ECO:0000256" key="3">
    <source>
        <dbReference type="ARBA" id="ARBA00022692"/>
    </source>
</evidence>
<dbReference type="Pfam" id="PF01943">
    <property type="entry name" value="Polysacc_synt"/>
    <property type="match status" value="1"/>
</dbReference>
<keyword evidence="5 6" id="KW-0472">Membrane</keyword>
<name>A0AAU6WNT2_9FLAO</name>
<keyword evidence="2" id="KW-1003">Cell membrane</keyword>
<organism evidence="7 8">
    <name type="scientific">Chryseobacterium endophyticum</name>
    <dbReference type="NCBI Taxonomy" id="1854762"/>
    <lineage>
        <taxon>Bacteria</taxon>
        <taxon>Pseudomonadati</taxon>
        <taxon>Bacteroidota</taxon>
        <taxon>Flavobacteriia</taxon>
        <taxon>Flavobacteriales</taxon>
        <taxon>Weeksellaceae</taxon>
        <taxon>Chryseobacterium group</taxon>
        <taxon>Chryseobacterium</taxon>
    </lineage>
</organism>
<keyword evidence="4 6" id="KW-1133">Transmembrane helix</keyword>
<feature type="transmembrane region" description="Helical" evidence="6">
    <location>
        <begin position="49"/>
        <end position="69"/>
    </location>
</feature>
<dbReference type="EMBL" id="CP154834">
    <property type="protein sequence ID" value="XAO74109.1"/>
    <property type="molecule type" value="Genomic_DNA"/>
</dbReference>
<protein>
    <submittedName>
        <fullName evidence="7">Oligosaccharide flippase family protein</fullName>
    </submittedName>
</protein>
<dbReference type="Proteomes" id="UP001463665">
    <property type="component" value="Chromosome"/>
</dbReference>
<evidence type="ECO:0000256" key="2">
    <source>
        <dbReference type="ARBA" id="ARBA00022475"/>
    </source>
</evidence>
<dbReference type="GO" id="GO:0005886">
    <property type="term" value="C:plasma membrane"/>
    <property type="evidence" value="ECO:0007669"/>
    <property type="project" value="UniProtKB-SubCell"/>
</dbReference>
<evidence type="ECO:0000313" key="8">
    <source>
        <dbReference type="Proteomes" id="UP001463665"/>
    </source>
</evidence>
<feature type="transmembrane region" description="Helical" evidence="6">
    <location>
        <begin position="146"/>
        <end position="164"/>
    </location>
</feature>
<keyword evidence="3 6" id="KW-0812">Transmembrane</keyword>
<dbReference type="InterPro" id="IPR050833">
    <property type="entry name" value="Poly_Biosynth_Transport"/>
</dbReference>
<proteinExistence type="predicted"/>
<dbReference type="PANTHER" id="PTHR30250:SF11">
    <property type="entry name" value="O-ANTIGEN TRANSPORTER-RELATED"/>
    <property type="match status" value="1"/>
</dbReference>
<dbReference type="RefSeq" id="WP_345766377.1">
    <property type="nucleotide sequence ID" value="NZ_CP154834.1"/>
</dbReference>
<evidence type="ECO:0000256" key="5">
    <source>
        <dbReference type="ARBA" id="ARBA00023136"/>
    </source>
</evidence>
<gene>
    <name evidence="7" type="ORF">AAFP95_21010</name>
</gene>
<sequence length="165" mass="19185">MKNINKISIKGNLILNFLRVFSTAFITVFTMPYINRILGAGYVGKVEYVYIILYYFILFSSLGIPLYGIREVSKCREDDKKLNSLVVELMAILFVTTIISYLILFGFIIFIPFFEPYKNLIFIMSGMVFLNNIGAEWYFQGIENQKFITVRNIAVKLIVFALFLY</sequence>
<reference evidence="7 8" key="1">
    <citation type="submission" date="2024-04" db="EMBL/GenBank/DDBJ databases">
        <title>Genome sequencing and assembly of rice foliar adapted Chryseobacterium endophyticum OsEnb-ALM-A6.</title>
        <authorList>
            <person name="Kumar S."/>
            <person name="Javed M."/>
            <person name="Chouhan V."/>
            <person name="Charishma K."/>
            <person name="Patel A."/>
            <person name="Kumar M."/>
            <person name="Sahu K.P."/>
            <person name="Kumar A."/>
        </authorList>
    </citation>
    <scope>NUCLEOTIDE SEQUENCE [LARGE SCALE GENOMIC DNA]</scope>
    <source>
        <strain evidence="7 8">OsEnb-ALM-A6</strain>
    </source>
</reference>